<dbReference type="Proteomes" id="UP001380365">
    <property type="component" value="Unassembled WGS sequence"/>
</dbReference>
<keyword evidence="1" id="KW-0732">Signal</keyword>
<comment type="caution">
    <text evidence="2">The sequence shown here is derived from an EMBL/GenBank/DDBJ whole genome shotgun (WGS) entry which is preliminary data.</text>
</comment>
<reference evidence="2 3" key="1">
    <citation type="submission" date="2023-12" db="EMBL/GenBank/DDBJ databases">
        <title>Gut-associated functions are favored during microbiome assembly across C. elegans life.</title>
        <authorList>
            <person name="Zimmermann J."/>
        </authorList>
    </citation>
    <scope>NUCLEOTIDE SEQUENCE [LARGE SCALE GENOMIC DNA]</scope>
    <source>
        <strain evidence="2 3">JUb134</strain>
    </source>
</reference>
<feature type="signal peptide" evidence="1">
    <location>
        <begin position="1"/>
        <end position="32"/>
    </location>
</feature>
<organism evidence="2 3">
    <name type="scientific">Sphingomonas molluscorum</name>
    <dbReference type="NCBI Taxonomy" id="418184"/>
    <lineage>
        <taxon>Bacteria</taxon>
        <taxon>Pseudomonadati</taxon>
        <taxon>Pseudomonadota</taxon>
        <taxon>Alphaproteobacteria</taxon>
        <taxon>Sphingomonadales</taxon>
        <taxon>Sphingomonadaceae</taxon>
        <taxon>Sphingomonas</taxon>
    </lineage>
</organism>
<dbReference type="PROSITE" id="PS51257">
    <property type="entry name" value="PROKAR_LIPOPROTEIN"/>
    <property type="match status" value="1"/>
</dbReference>
<evidence type="ECO:0000256" key="1">
    <source>
        <dbReference type="SAM" id="SignalP"/>
    </source>
</evidence>
<evidence type="ECO:0000313" key="2">
    <source>
        <dbReference type="EMBL" id="MEJ5095988.1"/>
    </source>
</evidence>
<gene>
    <name evidence="2" type="ORF">WH159_15775</name>
</gene>
<accession>A0ABU8Q904</accession>
<dbReference type="EMBL" id="JBBGZA010000001">
    <property type="protein sequence ID" value="MEJ5095988.1"/>
    <property type="molecule type" value="Genomic_DNA"/>
</dbReference>
<protein>
    <submittedName>
        <fullName evidence="2">Uncharacterized protein</fullName>
    </submittedName>
</protein>
<dbReference type="RefSeq" id="WP_132883037.1">
    <property type="nucleotide sequence ID" value="NZ_JBBGZA010000001.1"/>
</dbReference>
<evidence type="ECO:0000313" key="3">
    <source>
        <dbReference type="Proteomes" id="UP001380365"/>
    </source>
</evidence>
<proteinExistence type="predicted"/>
<keyword evidence="3" id="KW-1185">Reference proteome</keyword>
<sequence>MKNALRSVVAHPRTAATLFSALLIAQSCPAAATSCDRTAIAAMSNEEAAETILDGSVRVGFGFVRESESGPDIRRQEVDIVLPLKGRAGIVLLEPESINRARKVDGFFRWFPYGPNEFRLFALASSAGGAAVPKCLAAIITSKPAPDLYKAIVAASKRQK</sequence>
<name>A0ABU8Q904_9SPHN</name>
<feature type="chain" id="PRO_5047535583" evidence="1">
    <location>
        <begin position="33"/>
        <end position="160"/>
    </location>
</feature>